<evidence type="ECO:0000313" key="2">
    <source>
        <dbReference type="EMBL" id="KAL3641185.1"/>
    </source>
</evidence>
<evidence type="ECO:0000259" key="1">
    <source>
        <dbReference type="Pfam" id="PF03478"/>
    </source>
</evidence>
<dbReference type="PANTHER" id="PTHR33127">
    <property type="entry name" value="TRANSMEMBRANE PROTEIN"/>
    <property type="match status" value="1"/>
</dbReference>
<organism evidence="2 3">
    <name type="scientific">Castilleja foliolosa</name>
    <dbReference type="NCBI Taxonomy" id="1961234"/>
    <lineage>
        <taxon>Eukaryota</taxon>
        <taxon>Viridiplantae</taxon>
        <taxon>Streptophyta</taxon>
        <taxon>Embryophyta</taxon>
        <taxon>Tracheophyta</taxon>
        <taxon>Spermatophyta</taxon>
        <taxon>Magnoliopsida</taxon>
        <taxon>eudicotyledons</taxon>
        <taxon>Gunneridae</taxon>
        <taxon>Pentapetalae</taxon>
        <taxon>asterids</taxon>
        <taxon>lamiids</taxon>
        <taxon>Lamiales</taxon>
        <taxon>Orobanchaceae</taxon>
        <taxon>Pedicularideae</taxon>
        <taxon>Castillejinae</taxon>
        <taxon>Castilleja</taxon>
    </lineage>
</organism>
<comment type="caution">
    <text evidence="2">The sequence shown here is derived from an EMBL/GenBank/DDBJ whole genome shotgun (WGS) entry which is preliminary data.</text>
</comment>
<dbReference type="EMBL" id="JAVIJP010000017">
    <property type="protein sequence ID" value="KAL3641185.1"/>
    <property type="molecule type" value="Genomic_DNA"/>
</dbReference>
<name>A0ABD3DJZ2_9LAMI</name>
<evidence type="ECO:0000313" key="3">
    <source>
        <dbReference type="Proteomes" id="UP001632038"/>
    </source>
</evidence>
<accession>A0ABD3DJZ2</accession>
<protein>
    <recommendedName>
        <fullName evidence="1">KIB1-4 beta-propeller domain-containing protein</fullName>
    </recommendedName>
</protein>
<gene>
    <name evidence="2" type="ORF">CASFOL_016153</name>
</gene>
<reference evidence="3" key="1">
    <citation type="journal article" date="2024" name="IScience">
        <title>Strigolactones Initiate the Formation of Haustorium-like Structures in Castilleja.</title>
        <authorList>
            <person name="Buerger M."/>
            <person name="Peterson D."/>
            <person name="Chory J."/>
        </authorList>
    </citation>
    <scope>NUCLEOTIDE SEQUENCE [LARGE SCALE GENOMIC DNA]</scope>
</reference>
<dbReference type="PANTHER" id="PTHR33127:SF5">
    <property type="entry name" value="TRANSMEMBRANE PROTEIN"/>
    <property type="match status" value="1"/>
</dbReference>
<dbReference type="InterPro" id="IPR005174">
    <property type="entry name" value="KIB1-4_b-propeller"/>
</dbReference>
<dbReference type="Proteomes" id="UP001632038">
    <property type="component" value="Unassembled WGS sequence"/>
</dbReference>
<feature type="domain" description="KIB1-4 beta-propeller" evidence="1">
    <location>
        <begin position="75"/>
        <end position="297"/>
    </location>
</feature>
<sequence length="355" mass="41217">MDWADLTVDLLSLINSKLVGEAAHNFGLVCRSWRAVATALPYRYSPCLMHYTRRNRLWNFSQFNSCIRMSFSCLDNADIRCSNFGWLLMSKFDSTLFFYDPFNNRKIELPCKLDFGYTAFCFTHPPTSPDCIVVGFSTVDDDDGIVKVRVLKHGKSVWEEEEYHPEIKFYVSRGAPAFHRGLVYLLDLEGNVATFDVQKHGCKESALAVYSKCLKMCHYNKEIKEHFLFKIRGEEETLFSVMLVNEERNVKLYRLSEPRMRWKLETDIGDKVLHLSHYSSSGDTAHLKCLANRIYFPRFHVNSAVYYSFKTGMYHSHDGHFSSVRCYDVKRFDYATWITPAPTPESSSSGILTWF</sequence>
<dbReference type="Gene3D" id="1.20.1280.50">
    <property type="match status" value="1"/>
</dbReference>
<dbReference type="Pfam" id="PF03478">
    <property type="entry name" value="Beta-prop_KIB1-4"/>
    <property type="match status" value="1"/>
</dbReference>
<keyword evidence="3" id="KW-1185">Reference proteome</keyword>
<dbReference type="AlphaFoldDB" id="A0ABD3DJZ2"/>
<proteinExistence type="predicted"/>